<gene>
    <name evidence="3" type="ORF">TCM_002114</name>
</gene>
<dbReference type="EMBL" id="CM001879">
    <property type="protein sequence ID" value="EOX93259.1"/>
    <property type="molecule type" value="Genomic_DNA"/>
</dbReference>
<dbReference type="STRING" id="3641.A0A061DKH4"/>
<organism evidence="3 4">
    <name type="scientific">Theobroma cacao</name>
    <name type="common">Cacao</name>
    <name type="synonym">Cocoa</name>
    <dbReference type="NCBI Taxonomy" id="3641"/>
    <lineage>
        <taxon>Eukaryota</taxon>
        <taxon>Viridiplantae</taxon>
        <taxon>Streptophyta</taxon>
        <taxon>Embryophyta</taxon>
        <taxon>Tracheophyta</taxon>
        <taxon>Spermatophyta</taxon>
        <taxon>Magnoliopsida</taxon>
        <taxon>eudicotyledons</taxon>
        <taxon>Gunneridae</taxon>
        <taxon>Pentapetalae</taxon>
        <taxon>rosids</taxon>
        <taxon>malvids</taxon>
        <taxon>Malvales</taxon>
        <taxon>Malvaceae</taxon>
        <taxon>Byttnerioideae</taxon>
        <taxon>Theobroma</taxon>
    </lineage>
</organism>
<dbReference type="SMR" id="A0A061DKH4"/>
<dbReference type="InParanoid" id="A0A061DKH4"/>
<dbReference type="Gramene" id="EOX93259">
    <property type="protein sequence ID" value="EOX93259"/>
    <property type="gene ID" value="TCM_002114"/>
</dbReference>
<feature type="compositionally biased region" description="Low complexity" evidence="2">
    <location>
        <begin position="8"/>
        <end position="33"/>
    </location>
</feature>
<dbReference type="AlphaFoldDB" id="A0A061DKH4"/>
<dbReference type="OMA" id="CISRVAR"/>
<dbReference type="Gramene" id="Tc01v2_t014980.1">
    <property type="protein sequence ID" value="Tc01v2_p014980.1"/>
    <property type="gene ID" value="Tc01v2_g014980"/>
</dbReference>
<dbReference type="GO" id="GO:0017148">
    <property type="term" value="P:negative regulation of translation"/>
    <property type="evidence" value="ECO:0000318"/>
    <property type="project" value="GO_Central"/>
</dbReference>
<evidence type="ECO:0000313" key="4">
    <source>
        <dbReference type="Proteomes" id="UP000026915"/>
    </source>
</evidence>
<comment type="similarity">
    <text evidence="1">Belongs to the CNOT9 family.</text>
</comment>
<dbReference type="InterPro" id="IPR016024">
    <property type="entry name" value="ARM-type_fold"/>
</dbReference>
<name>A0A061DKH4_THECC</name>
<dbReference type="InterPro" id="IPR007216">
    <property type="entry name" value="CNOT9"/>
</dbReference>
<evidence type="ECO:0000313" key="3">
    <source>
        <dbReference type="EMBL" id="EOX93259.1"/>
    </source>
</evidence>
<dbReference type="SUPFAM" id="SSF48371">
    <property type="entry name" value="ARM repeat"/>
    <property type="match status" value="1"/>
</dbReference>
<reference evidence="3 4" key="1">
    <citation type="journal article" date="2013" name="Genome Biol.">
        <title>The genome sequence of the most widely cultivated cacao type and its use to identify candidate genes regulating pod color.</title>
        <authorList>
            <person name="Motamayor J.C."/>
            <person name="Mockaitis K."/>
            <person name="Schmutz J."/>
            <person name="Haiminen N."/>
            <person name="Iii D.L."/>
            <person name="Cornejo O."/>
            <person name="Findley S.D."/>
            <person name="Zheng P."/>
            <person name="Utro F."/>
            <person name="Royaert S."/>
            <person name="Saski C."/>
            <person name="Jenkins J."/>
            <person name="Podicheti R."/>
            <person name="Zhao M."/>
            <person name="Scheffler B.E."/>
            <person name="Stack J.C."/>
            <person name="Feltus F.A."/>
            <person name="Mustiga G.M."/>
            <person name="Amores F."/>
            <person name="Phillips W."/>
            <person name="Marelli J.P."/>
            <person name="May G.D."/>
            <person name="Shapiro H."/>
            <person name="Ma J."/>
            <person name="Bustamante C.D."/>
            <person name="Schnell R.J."/>
            <person name="Main D."/>
            <person name="Gilbert D."/>
            <person name="Parida L."/>
            <person name="Kuhn D.N."/>
        </authorList>
    </citation>
    <scope>NUCLEOTIDE SEQUENCE [LARGE SCALE GENOMIC DNA]</scope>
    <source>
        <strain evidence="4">cv. Matina 1-6</strain>
    </source>
</reference>
<dbReference type="GO" id="GO:0030015">
    <property type="term" value="C:CCR4-NOT core complex"/>
    <property type="evidence" value="ECO:0000318"/>
    <property type="project" value="GO_Central"/>
</dbReference>
<protein>
    <submittedName>
        <fullName evidence="3">Cell differentiation, Rcd1-like protein, putative</fullName>
    </submittedName>
</protein>
<dbReference type="Proteomes" id="UP000026915">
    <property type="component" value="Chromosome 1"/>
</dbReference>
<accession>A0A061DKH4</accession>
<sequence>MANVPEESPLGGPSARGAGSSAAAPTNNPSSAPHDGNLSEITRLIRGLNSEKTRKESLDLLCKNYLKVCDDLAILLWNSFGTMRALVEEVTSVYRPLSSTSLSERVAAQVCNAIALLQAVAAHPETRMPFVKAYIPVYLQAFLNTMNREKPYDSLRLSSLVVIGSLVKVDDAEVVDFLLVSQTFPSCLRCMEVGSTLSKTVATFIIHRILLNEQGLHYCLVPADRFFALNNALAIMVERLGEEEEGHRPRLLRNIISCYLRLSDNDRARAYFSGYIPPKLVDDTYIGILERDQVAHSNLQKLISKLKASQRSRTQPTGHLSGPL</sequence>
<dbReference type="eggNOG" id="KOG3036">
    <property type="taxonomic scope" value="Eukaryota"/>
</dbReference>
<feature type="region of interest" description="Disordered" evidence="2">
    <location>
        <begin position="1"/>
        <end position="37"/>
    </location>
</feature>
<dbReference type="Pfam" id="PF04078">
    <property type="entry name" value="Rcd1"/>
    <property type="match status" value="1"/>
</dbReference>
<dbReference type="OrthoDB" id="943768at2759"/>
<proteinExistence type="inferred from homology"/>
<dbReference type="GO" id="GO:0006402">
    <property type="term" value="P:mRNA catabolic process"/>
    <property type="evidence" value="ECO:0007669"/>
    <property type="project" value="InterPro"/>
</dbReference>
<dbReference type="HOGENOM" id="CLU_039962_2_0_1"/>
<dbReference type="InterPro" id="IPR011989">
    <property type="entry name" value="ARM-like"/>
</dbReference>
<evidence type="ECO:0000256" key="1">
    <source>
        <dbReference type="ARBA" id="ARBA00006385"/>
    </source>
</evidence>
<dbReference type="Gene3D" id="1.25.10.10">
    <property type="entry name" value="Leucine-rich Repeat Variant"/>
    <property type="match status" value="1"/>
</dbReference>
<dbReference type="KEGG" id="tcc:18612308"/>
<dbReference type="PANTHER" id="PTHR12262">
    <property type="entry name" value="CCR4-NOT TRANSCRIPTION COMPLEX SUBUNIT 9"/>
    <property type="match status" value="1"/>
</dbReference>
<keyword evidence="4" id="KW-1185">Reference proteome</keyword>
<evidence type="ECO:0000256" key="2">
    <source>
        <dbReference type="SAM" id="MobiDB-lite"/>
    </source>
</evidence>
<dbReference type="GO" id="GO:0000932">
    <property type="term" value="C:P-body"/>
    <property type="evidence" value="ECO:0000318"/>
    <property type="project" value="GO_Central"/>
</dbReference>